<sequence>MKKITALMAFPLLAACAYNSAPVVGPHDKTEAEYQQDFAECQQYAAQVDKGEAARTGAVNAGVLGAVSGAVSGAAIGLIDGGVAEGAAIGGIAGGTAGAAGGAAGGAAKATQDQAYVLRRCLAGKGYDVLDLRP</sequence>
<evidence type="ECO:0000313" key="2">
    <source>
        <dbReference type="EMBL" id="MET4756497.1"/>
    </source>
</evidence>
<dbReference type="EMBL" id="JBEWTB010000002">
    <property type="protein sequence ID" value="MET4756497.1"/>
    <property type="molecule type" value="Genomic_DNA"/>
</dbReference>
<evidence type="ECO:0000256" key="1">
    <source>
        <dbReference type="SAM" id="SignalP"/>
    </source>
</evidence>
<name>A0ABV2SFG9_9GAMM</name>
<comment type="caution">
    <text evidence="2">The sequence shown here is derived from an EMBL/GenBank/DDBJ whole genome shotgun (WGS) entry which is preliminary data.</text>
</comment>
<keyword evidence="1" id="KW-0732">Signal</keyword>
<dbReference type="Proteomes" id="UP001549366">
    <property type="component" value="Unassembled WGS sequence"/>
</dbReference>
<dbReference type="PROSITE" id="PS51257">
    <property type="entry name" value="PROKAR_LIPOPROTEIN"/>
    <property type="match status" value="1"/>
</dbReference>
<protein>
    <recommendedName>
        <fullName evidence="4">Glycine zipper family protein</fullName>
    </recommendedName>
</protein>
<reference evidence="2 3" key="1">
    <citation type="submission" date="2024-06" db="EMBL/GenBank/DDBJ databases">
        <title>Genomic Encyclopedia of Type Strains, Phase V (KMG-V): Genome sequencing to study the core and pangenomes of soil and plant-associated prokaryotes.</title>
        <authorList>
            <person name="Whitman W."/>
        </authorList>
    </citation>
    <scope>NUCLEOTIDE SEQUENCE [LARGE SCALE GENOMIC DNA]</scope>
    <source>
        <strain evidence="2 3">NE40</strain>
    </source>
</reference>
<accession>A0ABV2SFG9</accession>
<evidence type="ECO:0000313" key="3">
    <source>
        <dbReference type="Proteomes" id="UP001549366"/>
    </source>
</evidence>
<proteinExistence type="predicted"/>
<feature type="signal peptide" evidence="1">
    <location>
        <begin position="1"/>
        <end position="21"/>
    </location>
</feature>
<organism evidence="2 3">
    <name type="scientific">Endozoicomonas lisbonensis</name>
    <dbReference type="NCBI Taxonomy" id="3120522"/>
    <lineage>
        <taxon>Bacteria</taxon>
        <taxon>Pseudomonadati</taxon>
        <taxon>Pseudomonadota</taxon>
        <taxon>Gammaproteobacteria</taxon>
        <taxon>Oceanospirillales</taxon>
        <taxon>Endozoicomonadaceae</taxon>
        <taxon>Endozoicomonas</taxon>
    </lineage>
</organism>
<evidence type="ECO:0008006" key="4">
    <source>
        <dbReference type="Google" id="ProtNLM"/>
    </source>
</evidence>
<keyword evidence="3" id="KW-1185">Reference proteome</keyword>
<gene>
    <name evidence="2" type="ORF">V5J35_001689</name>
</gene>
<feature type="chain" id="PRO_5047026090" description="Glycine zipper family protein" evidence="1">
    <location>
        <begin position="22"/>
        <end position="134"/>
    </location>
</feature>
<dbReference type="RefSeq" id="WP_354010835.1">
    <property type="nucleotide sequence ID" value="NZ_JBEWTA010000001.1"/>
</dbReference>